<feature type="domain" description="Integrase catalytic" evidence="2">
    <location>
        <begin position="122"/>
        <end position="207"/>
    </location>
</feature>
<evidence type="ECO:0000259" key="2">
    <source>
        <dbReference type="PROSITE" id="PS50994"/>
    </source>
</evidence>
<protein>
    <submittedName>
        <fullName evidence="3">IS3 family transposase</fullName>
    </submittedName>
</protein>
<sequence>MAYSLVRELADDDIPIAVACRVLKVSRSGYHDWLGRPASAREQENTELTKIIREIHVKSRGSHGSPRVHAELTLGSGVVVAYHTTEMLMQREGIRGLPGNPRRSRPVQQVPTPADMVDRDFHRDAPNTLWVTDITEHPTREGKVYCCVVLDVYSRRVVGWSIDSTQTSALVTNALGMAIHNRQRRHSALGMRTPVEYEMLYPTRQPA</sequence>
<dbReference type="InterPro" id="IPR050900">
    <property type="entry name" value="Transposase_IS3/IS150/IS904"/>
</dbReference>
<organism evidence="3 4">
    <name type="scientific">Streptosporangium vulgare</name>
    <dbReference type="NCBI Taxonomy" id="46190"/>
    <lineage>
        <taxon>Bacteria</taxon>
        <taxon>Bacillati</taxon>
        <taxon>Actinomycetota</taxon>
        <taxon>Actinomycetes</taxon>
        <taxon>Streptosporangiales</taxon>
        <taxon>Streptosporangiaceae</taxon>
        <taxon>Streptosporangium</taxon>
    </lineage>
</organism>
<keyword evidence="4" id="KW-1185">Reference proteome</keyword>
<dbReference type="Proteomes" id="UP001589610">
    <property type="component" value="Unassembled WGS sequence"/>
</dbReference>
<accession>A0ABV5TCS4</accession>
<dbReference type="InterPro" id="IPR001584">
    <property type="entry name" value="Integrase_cat-core"/>
</dbReference>
<dbReference type="EMBL" id="JBHMBS010000006">
    <property type="protein sequence ID" value="MFB9676809.1"/>
    <property type="molecule type" value="Genomic_DNA"/>
</dbReference>
<evidence type="ECO:0000313" key="4">
    <source>
        <dbReference type="Proteomes" id="UP001589610"/>
    </source>
</evidence>
<dbReference type="PROSITE" id="PS50994">
    <property type="entry name" value="INTEGRASE"/>
    <property type="match status" value="1"/>
</dbReference>
<comment type="function">
    <text evidence="1">Involved in the transposition of the insertion sequence.</text>
</comment>
<dbReference type="Pfam" id="PF13276">
    <property type="entry name" value="HTH_21"/>
    <property type="match status" value="1"/>
</dbReference>
<evidence type="ECO:0000256" key="1">
    <source>
        <dbReference type="ARBA" id="ARBA00002286"/>
    </source>
</evidence>
<evidence type="ECO:0000313" key="3">
    <source>
        <dbReference type="EMBL" id="MFB9676809.1"/>
    </source>
</evidence>
<dbReference type="Pfam" id="PF00665">
    <property type="entry name" value="rve"/>
    <property type="match status" value="1"/>
</dbReference>
<dbReference type="PANTHER" id="PTHR46889:SF4">
    <property type="entry name" value="TRANSPOSASE INSO FOR INSERTION SEQUENCE ELEMENT IS911B-RELATED"/>
    <property type="match status" value="1"/>
</dbReference>
<reference evidence="3 4" key="1">
    <citation type="submission" date="2024-09" db="EMBL/GenBank/DDBJ databases">
        <authorList>
            <person name="Sun Q."/>
            <person name="Mori K."/>
        </authorList>
    </citation>
    <scope>NUCLEOTIDE SEQUENCE [LARGE SCALE GENOMIC DNA]</scope>
    <source>
        <strain evidence="3 4">JCM 3028</strain>
    </source>
</reference>
<dbReference type="Gene3D" id="3.30.420.10">
    <property type="entry name" value="Ribonuclease H-like superfamily/Ribonuclease H"/>
    <property type="match status" value="1"/>
</dbReference>
<name>A0ABV5TCS4_9ACTN</name>
<dbReference type="SUPFAM" id="SSF53098">
    <property type="entry name" value="Ribonuclease H-like"/>
    <property type="match status" value="1"/>
</dbReference>
<dbReference type="NCBIfam" id="NF033516">
    <property type="entry name" value="transpos_IS3"/>
    <property type="match status" value="1"/>
</dbReference>
<dbReference type="RefSeq" id="WP_386157332.1">
    <property type="nucleotide sequence ID" value="NZ_JBHMBS010000006.1"/>
</dbReference>
<dbReference type="InterPro" id="IPR036397">
    <property type="entry name" value="RNaseH_sf"/>
</dbReference>
<dbReference type="InterPro" id="IPR025948">
    <property type="entry name" value="HTH-like_dom"/>
</dbReference>
<comment type="caution">
    <text evidence="3">The sequence shown here is derived from an EMBL/GenBank/DDBJ whole genome shotgun (WGS) entry which is preliminary data.</text>
</comment>
<gene>
    <name evidence="3" type="ORF">ACFFRH_15095</name>
</gene>
<dbReference type="InterPro" id="IPR012337">
    <property type="entry name" value="RNaseH-like_sf"/>
</dbReference>
<proteinExistence type="predicted"/>
<dbReference type="PANTHER" id="PTHR46889">
    <property type="entry name" value="TRANSPOSASE INSF FOR INSERTION SEQUENCE IS3B-RELATED"/>
    <property type="match status" value="1"/>
</dbReference>
<dbReference type="InterPro" id="IPR048020">
    <property type="entry name" value="Transpos_IS3"/>
</dbReference>